<organism evidence="1">
    <name type="scientific">Pricia antarctica</name>
    <dbReference type="NCBI Taxonomy" id="641691"/>
    <lineage>
        <taxon>Bacteria</taxon>
        <taxon>Pseudomonadati</taxon>
        <taxon>Bacteroidota</taxon>
        <taxon>Flavobacteriia</taxon>
        <taxon>Flavobacteriales</taxon>
        <taxon>Flavobacteriaceae</taxon>
        <taxon>Pricia</taxon>
    </lineage>
</organism>
<evidence type="ECO:0000313" key="1">
    <source>
        <dbReference type="EMBL" id="HEA21545.1"/>
    </source>
</evidence>
<comment type="caution">
    <text evidence="1">The sequence shown here is derived from an EMBL/GenBank/DDBJ whole genome shotgun (WGS) entry which is preliminary data.</text>
</comment>
<reference evidence="1" key="1">
    <citation type="journal article" date="2020" name="mSystems">
        <title>Genome- and Community-Level Interaction Insights into Carbon Utilization and Element Cycling Functions of Hydrothermarchaeota in Hydrothermal Sediment.</title>
        <authorList>
            <person name="Zhou Z."/>
            <person name="Liu Y."/>
            <person name="Xu W."/>
            <person name="Pan J."/>
            <person name="Luo Z.H."/>
            <person name="Li M."/>
        </authorList>
    </citation>
    <scope>NUCLEOTIDE SEQUENCE [LARGE SCALE GENOMIC DNA]</scope>
    <source>
        <strain evidence="1">HyVt-345</strain>
    </source>
</reference>
<proteinExistence type="predicted"/>
<name>A0A831QMW1_9FLAO</name>
<evidence type="ECO:0008006" key="2">
    <source>
        <dbReference type="Google" id="ProtNLM"/>
    </source>
</evidence>
<accession>A0A831QMW1</accession>
<dbReference type="EMBL" id="DRGL01000040">
    <property type="protein sequence ID" value="HEA21545.1"/>
    <property type="molecule type" value="Genomic_DNA"/>
</dbReference>
<protein>
    <recommendedName>
        <fullName evidence="2">SIR2-like domain-containing protein</fullName>
    </recommendedName>
</protein>
<gene>
    <name evidence="1" type="ORF">ENH87_11560</name>
</gene>
<dbReference type="AlphaFoldDB" id="A0A831QMW1"/>
<dbReference type="Proteomes" id="UP000886191">
    <property type="component" value="Unassembled WGS sequence"/>
</dbReference>
<sequence>MIPKLNELLEHQTTIVLGAGASKDYGFPLWNDLKTDLIEELNKGTHNIKDEKAKDWWRDALENMSENDTIDRIATEASEDYFKVFQILLSYVICNYENRDFLSGNSGWIEIFAERFFELLEAANSDSEKIKNLLQNLKIVTLNYDRAFDYRFYGIVQKRLQSILTKPREFQKHYEPIFEKACIVYHPHGSLGGSGSKEFSIPHSYTYLNRNSLPGIDYGNSGDLRRSIDQGIMPPILPVDDLLEADNGTYNEVNNFLNNSRYAICIGLSENGIKNSALDFSKIDKVYYSGNTKVEDNFEPLNLRASEIIEML</sequence>